<comment type="caution">
    <text evidence="1">The sequence shown here is derived from an EMBL/GenBank/DDBJ whole genome shotgun (WGS) entry which is preliminary data.</text>
</comment>
<evidence type="ECO:0000313" key="2">
    <source>
        <dbReference type="Proteomes" id="UP000187209"/>
    </source>
</evidence>
<dbReference type="EMBL" id="MPUH01000171">
    <property type="protein sequence ID" value="OMJ87639.1"/>
    <property type="molecule type" value="Genomic_DNA"/>
</dbReference>
<protein>
    <submittedName>
        <fullName evidence="1">Uncharacterized protein</fullName>
    </submittedName>
</protein>
<reference evidence="1 2" key="1">
    <citation type="submission" date="2016-11" db="EMBL/GenBank/DDBJ databases">
        <title>The macronuclear genome of Stentor coeruleus: a giant cell with tiny introns.</title>
        <authorList>
            <person name="Slabodnick M."/>
            <person name="Ruby J.G."/>
            <person name="Reiff S.B."/>
            <person name="Swart E.C."/>
            <person name="Gosai S."/>
            <person name="Prabakaran S."/>
            <person name="Witkowska E."/>
            <person name="Larue G.E."/>
            <person name="Fisher S."/>
            <person name="Freeman R.M."/>
            <person name="Gunawardena J."/>
            <person name="Chu W."/>
            <person name="Stover N.A."/>
            <person name="Gregory B.D."/>
            <person name="Nowacki M."/>
            <person name="Derisi J."/>
            <person name="Roy S.W."/>
            <person name="Marshall W.F."/>
            <person name="Sood P."/>
        </authorList>
    </citation>
    <scope>NUCLEOTIDE SEQUENCE [LARGE SCALE GENOMIC DNA]</scope>
    <source>
        <strain evidence="1">WM001</strain>
    </source>
</reference>
<sequence length="195" mass="21715">MDSNSFSSWTSKARLQEYKSKVDYSATRTKKASLDDFKTSLLSSLNSAKPPRAEFSKAFHSSSNFSHYQSLKNFRAASGIKARSSPSSEIGSMRKMPSYGDFDRIGKDRNFYTPSYGGQQKEIHVQPINSYANSPLYKDAKPRDFENRNINEVISIGTLSKATGVVGKGGLDGLPLAYMRQLKQFCNEVLSNLPN</sequence>
<name>A0A1R2CF45_9CILI</name>
<keyword evidence="2" id="KW-1185">Reference proteome</keyword>
<evidence type="ECO:0000313" key="1">
    <source>
        <dbReference type="EMBL" id="OMJ87639.1"/>
    </source>
</evidence>
<accession>A0A1R2CF45</accession>
<dbReference type="Proteomes" id="UP000187209">
    <property type="component" value="Unassembled WGS sequence"/>
</dbReference>
<gene>
    <name evidence="1" type="ORF">SteCoe_10564</name>
</gene>
<dbReference type="AlphaFoldDB" id="A0A1R2CF45"/>
<proteinExistence type="predicted"/>
<organism evidence="1 2">
    <name type="scientific">Stentor coeruleus</name>
    <dbReference type="NCBI Taxonomy" id="5963"/>
    <lineage>
        <taxon>Eukaryota</taxon>
        <taxon>Sar</taxon>
        <taxon>Alveolata</taxon>
        <taxon>Ciliophora</taxon>
        <taxon>Postciliodesmatophora</taxon>
        <taxon>Heterotrichea</taxon>
        <taxon>Heterotrichida</taxon>
        <taxon>Stentoridae</taxon>
        <taxon>Stentor</taxon>
    </lineage>
</organism>